<evidence type="ECO:0000259" key="9">
    <source>
        <dbReference type="Pfam" id="PF20473"/>
    </source>
</evidence>
<dbReference type="InterPro" id="IPR046820">
    <property type="entry name" value="MmeI_TRD"/>
</dbReference>
<dbReference type="EMBL" id="FOAN01000004">
    <property type="protein sequence ID" value="SEL57649.1"/>
    <property type="molecule type" value="Genomic_DNA"/>
</dbReference>
<evidence type="ECO:0000256" key="5">
    <source>
        <dbReference type="SAM" id="MobiDB-lite"/>
    </source>
</evidence>
<dbReference type="PRINTS" id="PR00507">
    <property type="entry name" value="N12N6MTFRASE"/>
</dbReference>
<evidence type="ECO:0000313" key="11">
    <source>
        <dbReference type="Proteomes" id="UP000199664"/>
    </source>
</evidence>
<dbReference type="InterPro" id="IPR050953">
    <property type="entry name" value="N4_N6_ade-DNA_methylase"/>
</dbReference>
<evidence type="ECO:0000313" key="10">
    <source>
        <dbReference type="EMBL" id="SEL57649.1"/>
    </source>
</evidence>
<dbReference type="GO" id="GO:0009007">
    <property type="term" value="F:site-specific DNA-methyltransferase (adenine-specific) activity"/>
    <property type="evidence" value="ECO:0007669"/>
    <property type="project" value="UniProtKB-EC"/>
</dbReference>
<dbReference type="Gene3D" id="3.40.50.150">
    <property type="entry name" value="Vaccinia Virus protein VP39"/>
    <property type="match status" value="1"/>
</dbReference>
<dbReference type="Pfam" id="PF20473">
    <property type="entry name" value="MmeI_Mtase"/>
    <property type="match status" value="1"/>
</dbReference>
<protein>
    <recommendedName>
        <fullName evidence="1">site-specific DNA-methyltransferase (adenine-specific)</fullName>
        <ecNumber evidence="1">2.1.1.72</ecNumber>
    </recommendedName>
</protein>
<dbReference type="InterPro" id="IPR046817">
    <property type="entry name" value="MmeI_N"/>
</dbReference>
<dbReference type="InterPro" id="IPR002052">
    <property type="entry name" value="DNA_methylase_N6_adenine_CS"/>
</dbReference>
<dbReference type="PROSITE" id="PS00092">
    <property type="entry name" value="N6_MTASE"/>
    <property type="match status" value="1"/>
</dbReference>
<keyword evidence="3" id="KW-0808">Transferase</keyword>
<dbReference type="EC" id="2.1.1.72" evidence="1"/>
<evidence type="ECO:0000256" key="4">
    <source>
        <dbReference type="ARBA" id="ARBA00047942"/>
    </source>
</evidence>
<accession>A0A1H7RC08</accession>
<dbReference type="SUPFAM" id="SSF53335">
    <property type="entry name" value="S-adenosyl-L-methionine-dependent methyltransferases"/>
    <property type="match status" value="1"/>
</dbReference>
<dbReference type="InterPro" id="IPR029063">
    <property type="entry name" value="SAM-dependent_MTases_sf"/>
</dbReference>
<evidence type="ECO:0000259" key="7">
    <source>
        <dbReference type="Pfam" id="PF20465"/>
    </source>
</evidence>
<name>A0A1H7RC08_9HYPH</name>
<proteinExistence type="predicted"/>
<dbReference type="OrthoDB" id="9806213at2"/>
<feature type="domain" description="MmeI-like N-terminal" evidence="6">
    <location>
        <begin position="10"/>
        <end position="238"/>
    </location>
</feature>
<organism evidence="10 11">
    <name type="scientific">Bosea lupini</name>
    <dbReference type="NCBI Taxonomy" id="1036779"/>
    <lineage>
        <taxon>Bacteria</taxon>
        <taxon>Pseudomonadati</taxon>
        <taxon>Pseudomonadota</taxon>
        <taxon>Alphaproteobacteria</taxon>
        <taxon>Hyphomicrobiales</taxon>
        <taxon>Boseaceae</taxon>
        <taxon>Bosea</taxon>
    </lineage>
</organism>
<evidence type="ECO:0000259" key="6">
    <source>
        <dbReference type="Pfam" id="PF20464"/>
    </source>
</evidence>
<evidence type="ECO:0000256" key="2">
    <source>
        <dbReference type="ARBA" id="ARBA00022603"/>
    </source>
</evidence>
<reference evidence="11" key="1">
    <citation type="submission" date="2016-10" db="EMBL/GenBank/DDBJ databases">
        <authorList>
            <person name="Varghese N."/>
            <person name="Submissions S."/>
        </authorList>
    </citation>
    <scope>NUCLEOTIDE SEQUENCE [LARGE SCALE GENOMIC DNA]</scope>
    <source>
        <strain evidence="11">LMG 26383,CCUG 61248,R- 45681</strain>
    </source>
</reference>
<dbReference type="Pfam" id="PF20464">
    <property type="entry name" value="MmeI_N"/>
    <property type="match status" value="1"/>
</dbReference>
<dbReference type="Proteomes" id="UP000199664">
    <property type="component" value="Unassembled WGS sequence"/>
</dbReference>
<dbReference type="PANTHER" id="PTHR33841">
    <property type="entry name" value="DNA METHYLTRANSFERASE YEEA-RELATED"/>
    <property type="match status" value="1"/>
</dbReference>
<sequence>MVGDGCAPGATEVEAFIARWRISEGAERASFPSFIGEFCELLRMERPQPPTSDVEAVAYRFEYPVRLSGPDGSGTTGRIDLYRKRCFVMEAKQSRLRGQPKEILPAGDTDDEPAGAPRGRRGADRGLDVMMLNAKRQAEQYCRALPASHGWPPFVILCDVGHCFEFYADFSGQGKNYAQFPDRHRFRVYLEDLRDPAIRAGIARIWSDPTSLDPSRQAALATRQIAQRLALVSKALERRHDPEDVALFLMRCVFTMFAEDVRLIPADSFKRLLRECLEAPKSFKPLVEDLWRAMDLGRYSSAVRAELKRFNGRMFAEPQVFALGRDGIAELLAAAEHDWSLVDPAIFGTLLEQALEPAERARLGAHYTPRAYVERLVVETVIAPLRDDWRNVLTAAQQARDAGSLRSALALVEDFNSQLRNTRVLDPACGTGNFLHVAQDLMKRLEGEVLEVAAELGATEQLGGFGARGVGPWQFFGIDANRRAVAIADLMLWIGYLQWHLRTRAFAPTEPILEELTQIVPGDALLAWDDWPVPLVEGGREVTPRNPRRPDWPEVEFIVGNPPFIGGKDLRGRLGESYVGALRAAYPQMNESADLVMYWWDRAAELLVMPETKLRRFGFVTTNSITQLFQRRVVERHLGAKKPISLLLAIADHPWTKADKDAAAVRIAMTVAETGRREGRLLEVIAESGLDTDQPRVDVRERLGVINSDLSIGTDVTRTTRLLANEGLCSPGVKLHGAGFIVTPAEAEALGLGRRPGLDDHIRHYRNGRDLTAHSRDVMAIDLFGLTATEVRERFPEVYQHVKLRVKEERDASGQLVGRDANNRASYRELWWLFGEPRKELRPALAGLQRYIATVETAKHRVFQFLDASILPDNMLVAVSLSDAFHLGVLSSRVHCVWALQAGGWLGIGNDPRYSKSLCFDPFPFPEVAETQKQVIRASAEALDALRKDVLERHPNLTLTRLYNVREAILAGRPLSSTEADIRDRGLVLILNEHHEAIDAAVASAYGLPADAEDETILAMLVALNRDRAREEERGTTRWLRPDYQRPRFGREAAVDEQIEVAELLSLPAPRSAKPVFPTQPVERVAAVLAVLATATMPLDAAAIAQRFRQGLKVRGTIAAILISLARVGEASTMDGGGSFVRRFLATG</sequence>
<dbReference type="GO" id="GO:0003676">
    <property type="term" value="F:nucleic acid binding"/>
    <property type="evidence" value="ECO:0007669"/>
    <property type="project" value="InterPro"/>
</dbReference>
<evidence type="ECO:0000259" key="8">
    <source>
        <dbReference type="Pfam" id="PF20466"/>
    </source>
</evidence>
<dbReference type="Pfam" id="PF20465">
    <property type="entry name" value="MmeI_hel"/>
    <property type="match status" value="1"/>
</dbReference>
<dbReference type="InterPro" id="IPR046816">
    <property type="entry name" value="MmeI_Mtase"/>
</dbReference>
<dbReference type="GO" id="GO:0032259">
    <property type="term" value="P:methylation"/>
    <property type="evidence" value="ECO:0007669"/>
    <property type="project" value="UniProtKB-KW"/>
</dbReference>
<dbReference type="AlphaFoldDB" id="A0A1H7RC08"/>
<keyword evidence="2 10" id="KW-0489">Methyltransferase</keyword>
<dbReference type="Pfam" id="PF20466">
    <property type="entry name" value="MmeI_TRD"/>
    <property type="match status" value="1"/>
</dbReference>
<dbReference type="STRING" id="1036779.SAMN04515666_104331"/>
<feature type="region of interest" description="Disordered" evidence="5">
    <location>
        <begin position="98"/>
        <end position="123"/>
    </location>
</feature>
<evidence type="ECO:0000256" key="1">
    <source>
        <dbReference type="ARBA" id="ARBA00011900"/>
    </source>
</evidence>
<evidence type="ECO:0000256" key="3">
    <source>
        <dbReference type="ARBA" id="ARBA00022679"/>
    </source>
</evidence>
<feature type="domain" description="MmeI-like target recognition" evidence="8">
    <location>
        <begin position="860"/>
        <end position="927"/>
    </location>
</feature>
<dbReference type="RefSeq" id="WP_091836064.1">
    <property type="nucleotide sequence ID" value="NZ_FOAN01000004.1"/>
</dbReference>
<comment type="catalytic activity">
    <reaction evidence="4">
        <text>a 2'-deoxyadenosine in DNA + S-adenosyl-L-methionine = an N(6)-methyl-2'-deoxyadenosine in DNA + S-adenosyl-L-homocysteine + H(+)</text>
        <dbReference type="Rhea" id="RHEA:15197"/>
        <dbReference type="Rhea" id="RHEA-COMP:12418"/>
        <dbReference type="Rhea" id="RHEA-COMP:12419"/>
        <dbReference type="ChEBI" id="CHEBI:15378"/>
        <dbReference type="ChEBI" id="CHEBI:57856"/>
        <dbReference type="ChEBI" id="CHEBI:59789"/>
        <dbReference type="ChEBI" id="CHEBI:90615"/>
        <dbReference type="ChEBI" id="CHEBI:90616"/>
        <dbReference type="EC" id="2.1.1.72"/>
    </reaction>
</comment>
<dbReference type="InterPro" id="IPR046819">
    <property type="entry name" value="MmeI_hel"/>
</dbReference>
<gene>
    <name evidence="10" type="ORF">SAMN04515666_104331</name>
</gene>
<dbReference type="PANTHER" id="PTHR33841:SF1">
    <property type="entry name" value="DNA METHYLTRANSFERASE A"/>
    <property type="match status" value="1"/>
</dbReference>
<feature type="domain" description="MmeI-like helicase spacer" evidence="7">
    <location>
        <begin position="243"/>
        <end position="315"/>
    </location>
</feature>
<keyword evidence="11" id="KW-1185">Reference proteome</keyword>
<feature type="domain" description="MmeI-like DNA-methyltransferase" evidence="9">
    <location>
        <begin position="412"/>
        <end position="671"/>
    </location>
</feature>